<dbReference type="EMBL" id="SSOP01000048">
    <property type="protein sequence ID" value="KAB5593001.1"/>
    <property type="molecule type" value="Genomic_DNA"/>
</dbReference>
<evidence type="ECO:0000313" key="1">
    <source>
        <dbReference type="EMBL" id="KAB5593001.1"/>
    </source>
</evidence>
<evidence type="ECO:0000313" key="2">
    <source>
        <dbReference type="Proteomes" id="UP000383932"/>
    </source>
</evidence>
<keyword evidence="2" id="KW-1185">Reference proteome</keyword>
<reference evidence="1 2" key="1">
    <citation type="journal article" date="2019" name="Fungal Biol. Biotechnol.">
        <title>Draft genome sequence of fastidious pathogen Ceratobasidium theobromae, which causes vascular-streak dieback in Theobroma cacao.</title>
        <authorList>
            <person name="Ali S.S."/>
            <person name="Asman A."/>
            <person name="Shao J."/>
            <person name="Firmansyah A.P."/>
            <person name="Susilo A.W."/>
            <person name="Rosmana A."/>
            <person name="McMahon P."/>
            <person name="Junaid M."/>
            <person name="Guest D."/>
            <person name="Kheng T.Y."/>
            <person name="Meinhardt L.W."/>
            <person name="Bailey B.A."/>
        </authorList>
    </citation>
    <scope>NUCLEOTIDE SEQUENCE [LARGE SCALE GENOMIC DNA]</scope>
    <source>
        <strain evidence="1 2">CT2</strain>
    </source>
</reference>
<name>A0A5N5QN97_9AGAM</name>
<dbReference type="AlphaFoldDB" id="A0A5N5QN97"/>
<accession>A0A5N5QN97</accession>
<organism evidence="1 2">
    <name type="scientific">Ceratobasidium theobromae</name>
    <dbReference type="NCBI Taxonomy" id="1582974"/>
    <lineage>
        <taxon>Eukaryota</taxon>
        <taxon>Fungi</taxon>
        <taxon>Dikarya</taxon>
        <taxon>Basidiomycota</taxon>
        <taxon>Agaricomycotina</taxon>
        <taxon>Agaricomycetes</taxon>
        <taxon>Cantharellales</taxon>
        <taxon>Ceratobasidiaceae</taxon>
        <taxon>Ceratobasidium</taxon>
    </lineage>
</organism>
<proteinExistence type="predicted"/>
<sequence>MPIALATTLHNHSQMQANINPFDTRNTSLCKPPPLTAASSAALNTVSISGYRHSQSFQVNHGHTTAAHRTSARLFCCTLTFHLALADIAKYPKVICYRCDGVGICHLCVRCAPPAHNWSVKLANLAYLDRPCATSLITQLTLPFHMEKQGGKYQYPDSSRRKPKSPPTKQLRLLRTGISTILGLETIHLGISRKIQQVLFIDSLSFQPMRVLRLGCEPPIASSDA</sequence>
<protein>
    <submittedName>
        <fullName evidence="1">Uncharacterized protein</fullName>
    </submittedName>
</protein>
<gene>
    <name evidence="1" type="ORF">CTheo_3555</name>
</gene>
<comment type="caution">
    <text evidence="1">The sequence shown here is derived from an EMBL/GenBank/DDBJ whole genome shotgun (WGS) entry which is preliminary data.</text>
</comment>
<dbReference type="Proteomes" id="UP000383932">
    <property type="component" value="Unassembled WGS sequence"/>
</dbReference>